<sequence length="141" mass="15201">MQRLYQGDGWPRSNAVAGNTPCILTQLFSSPTASSTDLSDAPDPSDDDTKPTKRDVTVSVPEFLRHRVTRSGKGSALPACALCEVAATTPSDVCGDVCGHVCDLKRLSRCYHTHHHKSHIEGGVHVSCQERTSVETQSKPT</sequence>
<gene>
    <name evidence="2" type="ORF">HRR80_009299</name>
</gene>
<organism evidence="2 3">
    <name type="scientific">Exophiala dermatitidis</name>
    <name type="common">Black yeast-like fungus</name>
    <name type="synonym">Wangiella dermatitidis</name>
    <dbReference type="NCBI Taxonomy" id="5970"/>
    <lineage>
        <taxon>Eukaryota</taxon>
        <taxon>Fungi</taxon>
        <taxon>Dikarya</taxon>
        <taxon>Ascomycota</taxon>
        <taxon>Pezizomycotina</taxon>
        <taxon>Eurotiomycetes</taxon>
        <taxon>Chaetothyriomycetidae</taxon>
        <taxon>Chaetothyriales</taxon>
        <taxon>Herpotrichiellaceae</taxon>
        <taxon>Exophiala</taxon>
    </lineage>
</organism>
<comment type="caution">
    <text evidence="2">The sequence shown here is derived from an EMBL/GenBank/DDBJ whole genome shotgun (WGS) entry which is preliminary data.</text>
</comment>
<evidence type="ECO:0000313" key="3">
    <source>
        <dbReference type="Proteomes" id="UP001161757"/>
    </source>
</evidence>
<accession>A0AAN6IPH0</accession>
<name>A0AAN6IPH0_EXODE</name>
<proteinExistence type="predicted"/>
<evidence type="ECO:0000313" key="2">
    <source>
        <dbReference type="EMBL" id="KAJ8986579.1"/>
    </source>
</evidence>
<feature type="compositionally biased region" description="Basic and acidic residues" evidence="1">
    <location>
        <begin position="47"/>
        <end position="56"/>
    </location>
</feature>
<reference evidence="2" key="1">
    <citation type="submission" date="2023-01" db="EMBL/GenBank/DDBJ databases">
        <title>Exophiala dermititidis isolated from Cystic Fibrosis Patient.</title>
        <authorList>
            <person name="Kurbessoian T."/>
            <person name="Crocker A."/>
            <person name="Murante D."/>
            <person name="Hogan D.A."/>
            <person name="Stajich J.E."/>
        </authorList>
    </citation>
    <scope>NUCLEOTIDE SEQUENCE</scope>
    <source>
        <strain evidence="2">Ex8</strain>
    </source>
</reference>
<dbReference type="EMBL" id="JAJGCB010000034">
    <property type="protein sequence ID" value="KAJ8986579.1"/>
    <property type="molecule type" value="Genomic_DNA"/>
</dbReference>
<evidence type="ECO:0000256" key="1">
    <source>
        <dbReference type="SAM" id="MobiDB-lite"/>
    </source>
</evidence>
<dbReference type="Proteomes" id="UP001161757">
    <property type="component" value="Unassembled WGS sequence"/>
</dbReference>
<protein>
    <submittedName>
        <fullName evidence="2">Uncharacterized protein</fullName>
    </submittedName>
</protein>
<feature type="compositionally biased region" description="Low complexity" evidence="1">
    <location>
        <begin position="32"/>
        <end position="42"/>
    </location>
</feature>
<dbReference type="AlphaFoldDB" id="A0AAN6IPH0"/>
<feature type="region of interest" description="Disordered" evidence="1">
    <location>
        <begin position="32"/>
        <end position="57"/>
    </location>
</feature>